<keyword evidence="3" id="KW-1185">Reference proteome</keyword>
<feature type="non-terminal residue" evidence="2">
    <location>
        <position position="31"/>
    </location>
</feature>
<evidence type="ECO:0000256" key="1">
    <source>
        <dbReference type="SAM" id="MobiDB-lite"/>
    </source>
</evidence>
<sequence length="31" mass="3329">MSTLASSIELDPIPTKEQPQLALTCDTSKLP</sequence>
<accession>A0A8H7SIG0</accession>
<gene>
    <name evidence="2" type="ORF">INT48_000622</name>
</gene>
<proteinExistence type="predicted"/>
<evidence type="ECO:0000313" key="2">
    <source>
        <dbReference type="EMBL" id="KAG2229661.1"/>
    </source>
</evidence>
<dbReference type="AlphaFoldDB" id="A0A8H7SIG0"/>
<dbReference type="EMBL" id="JAEPRE010000254">
    <property type="protein sequence ID" value="KAG2229661.1"/>
    <property type="molecule type" value="Genomic_DNA"/>
</dbReference>
<protein>
    <submittedName>
        <fullName evidence="2">Uncharacterized protein</fullName>
    </submittedName>
</protein>
<organism evidence="2 3">
    <name type="scientific">Thamnidium elegans</name>
    <dbReference type="NCBI Taxonomy" id="101142"/>
    <lineage>
        <taxon>Eukaryota</taxon>
        <taxon>Fungi</taxon>
        <taxon>Fungi incertae sedis</taxon>
        <taxon>Mucoromycota</taxon>
        <taxon>Mucoromycotina</taxon>
        <taxon>Mucoromycetes</taxon>
        <taxon>Mucorales</taxon>
        <taxon>Mucorineae</taxon>
        <taxon>Mucoraceae</taxon>
        <taxon>Thamnidium</taxon>
    </lineage>
</organism>
<feature type="region of interest" description="Disordered" evidence="1">
    <location>
        <begin position="1"/>
        <end position="31"/>
    </location>
</feature>
<reference evidence="2" key="1">
    <citation type="submission" date="2021-01" db="EMBL/GenBank/DDBJ databases">
        <title>Metabolic potential, ecology and presence of endohyphal bacteria is reflected in genomic diversity of Mucoromycotina.</title>
        <authorList>
            <person name="Muszewska A."/>
            <person name="Okrasinska A."/>
            <person name="Steczkiewicz K."/>
            <person name="Drgas O."/>
            <person name="Orlowska M."/>
            <person name="Perlinska-Lenart U."/>
            <person name="Aleksandrzak-Piekarczyk T."/>
            <person name="Szatraj K."/>
            <person name="Zielenkiewicz U."/>
            <person name="Pilsyk S."/>
            <person name="Malc E."/>
            <person name="Mieczkowski P."/>
            <person name="Kruszewska J.S."/>
            <person name="Biernat P."/>
            <person name="Pawlowska J."/>
        </authorList>
    </citation>
    <scope>NUCLEOTIDE SEQUENCE</scope>
    <source>
        <strain evidence="2">WA0000018081</strain>
    </source>
</reference>
<dbReference type="Proteomes" id="UP000613177">
    <property type="component" value="Unassembled WGS sequence"/>
</dbReference>
<name>A0A8H7SIG0_9FUNG</name>
<evidence type="ECO:0000313" key="3">
    <source>
        <dbReference type="Proteomes" id="UP000613177"/>
    </source>
</evidence>
<comment type="caution">
    <text evidence="2">The sequence shown here is derived from an EMBL/GenBank/DDBJ whole genome shotgun (WGS) entry which is preliminary data.</text>
</comment>